<proteinExistence type="predicted"/>
<protein>
    <submittedName>
        <fullName evidence="2">Methyltransferase domain-containing protein</fullName>
    </submittedName>
</protein>
<dbReference type="KEGG" id="tmk:QGN29_09095"/>
<organism evidence="2 3">
    <name type="scientific">Temperatibacter marinus</name>
    <dbReference type="NCBI Taxonomy" id="1456591"/>
    <lineage>
        <taxon>Bacteria</taxon>
        <taxon>Pseudomonadati</taxon>
        <taxon>Pseudomonadota</taxon>
        <taxon>Alphaproteobacteria</taxon>
        <taxon>Kordiimonadales</taxon>
        <taxon>Temperatibacteraceae</taxon>
        <taxon>Temperatibacter</taxon>
    </lineage>
</organism>
<dbReference type="PANTHER" id="PTHR43861:SF6">
    <property type="entry name" value="METHYLTRANSFERASE TYPE 11"/>
    <property type="match status" value="1"/>
</dbReference>
<feature type="domain" description="Methyltransferase" evidence="1">
    <location>
        <begin position="142"/>
        <end position="247"/>
    </location>
</feature>
<sequence length="305" mass="34832">MTHSSKARESVTKTFNMAQKSFPLFVKSRAYIEDQFDETYYNRFDAIISSLGLNDKSSTSSKCIKAFAQYSKEYLVLQAKLIKTGQYINASYEEVEQQVYKSALMDDYYLDGLLLSQFLWPNHYRIISYLVNKYEAAGKPDELLDAPCGTGVQSFFLHQENSNLHSTLVDLSPSSIDYATNVLKKGGVKKTQYETHELSIYALKEDKKYPFIFCGELLEHLEDPENLLKKLQSLLDTEGTLILTTAIFAAAIDHIYLFTSAEEVTEMLSRYFHVEDELILPVSLKPHTKGMSHEAMNYVATLKHK</sequence>
<evidence type="ECO:0000313" key="3">
    <source>
        <dbReference type="Proteomes" id="UP001268683"/>
    </source>
</evidence>
<dbReference type="RefSeq" id="WP_310797538.1">
    <property type="nucleotide sequence ID" value="NZ_CP123872.1"/>
</dbReference>
<dbReference type="Pfam" id="PF13847">
    <property type="entry name" value="Methyltransf_31"/>
    <property type="match status" value="1"/>
</dbReference>
<gene>
    <name evidence="2" type="ORF">QGN29_09095</name>
</gene>
<evidence type="ECO:0000259" key="1">
    <source>
        <dbReference type="Pfam" id="PF13847"/>
    </source>
</evidence>
<keyword evidence="2" id="KW-0808">Transferase</keyword>
<name>A0AA52EG53_9PROT</name>
<dbReference type="InterPro" id="IPR025714">
    <property type="entry name" value="Methyltranfer_dom"/>
</dbReference>
<dbReference type="EMBL" id="CP123872">
    <property type="protein sequence ID" value="WND01709.1"/>
    <property type="molecule type" value="Genomic_DNA"/>
</dbReference>
<dbReference type="InterPro" id="IPR029063">
    <property type="entry name" value="SAM-dependent_MTases_sf"/>
</dbReference>
<dbReference type="PANTHER" id="PTHR43861">
    <property type="entry name" value="TRANS-ACONITATE 2-METHYLTRANSFERASE-RELATED"/>
    <property type="match status" value="1"/>
</dbReference>
<dbReference type="Proteomes" id="UP001268683">
    <property type="component" value="Chromosome"/>
</dbReference>
<dbReference type="GO" id="GO:0008168">
    <property type="term" value="F:methyltransferase activity"/>
    <property type="evidence" value="ECO:0007669"/>
    <property type="project" value="UniProtKB-KW"/>
</dbReference>
<dbReference type="SUPFAM" id="SSF53335">
    <property type="entry name" value="S-adenosyl-L-methionine-dependent methyltransferases"/>
    <property type="match status" value="1"/>
</dbReference>
<keyword evidence="3" id="KW-1185">Reference proteome</keyword>
<evidence type="ECO:0000313" key="2">
    <source>
        <dbReference type="EMBL" id="WND01709.1"/>
    </source>
</evidence>
<keyword evidence="2" id="KW-0489">Methyltransferase</keyword>
<dbReference type="GO" id="GO:0032259">
    <property type="term" value="P:methylation"/>
    <property type="evidence" value="ECO:0007669"/>
    <property type="project" value="UniProtKB-KW"/>
</dbReference>
<accession>A0AA52EG53</accession>
<dbReference type="AlphaFoldDB" id="A0AA52EG53"/>
<reference evidence="2" key="1">
    <citation type="submission" date="2023-04" db="EMBL/GenBank/DDBJ databases">
        <title>Complete genome sequence of Temperatibacter marinus.</title>
        <authorList>
            <person name="Rong J.-C."/>
            <person name="Yi M.-L."/>
            <person name="Zhao Q."/>
        </authorList>
    </citation>
    <scope>NUCLEOTIDE SEQUENCE</scope>
    <source>
        <strain evidence="2">NBRC 110045</strain>
    </source>
</reference>
<dbReference type="Gene3D" id="3.40.50.150">
    <property type="entry name" value="Vaccinia Virus protein VP39"/>
    <property type="match status" value="1"/>
</dbReference>